<keyword evidence="1 2" id="KW-0378">Hydrolase</keyword>
<dbReference type="InterPro" id="IPR023214">
    <property type="entry name" value="HAD_sf"/>
</dbReference>
<keyword evidence="4" id="KW-1185">Reference proteome</keyword>
<name>A0A838XZF1_9HYPH</name>
<comment type="pathway">
    <text evidence="2">Glycan biosynthesis; trehalose biosynthesis.</text>
</comment>
<dbReference type="AlphaFoldDB" id="A0A838XZF1"/>
<comment type="cofactor">
    <cofactor evidence="2">
        <name>Mg(2+)</name>
        <dbReference type="ChEBI" id="CHEBI:18420"/>
    </cofactor>
</comment>
<dbReference type="Proteomes" id="UP000559404">
    <property type="component" value="Unassembled WGS sequence"/>
</dbReference>
<organism evidence="3 4">
    <name type="scientific">Stappia taiwanensis</name>
    <dbReference type="NCBI Taxonomy" id="992267"/>
    <lineage>
        <taxon>Bacteria</taxon>
        <taxon>Pseudomonadati</taxon>
        <taxon>Pseudomonadota</taxon>
        <taxon>Alphaproteobacteria</taxon>
        <taxon>Hyphomicrobiales</taxon>
        <taxon>Stappiaceae</taxon>
        <taxon>Stappia</taxon>
    </lineage>
</organism>
<dbReference type="EC" id="3.1.3.12" evidence="2"/>
<evidence type="ECO:0000256" key="1">
    <source>
        <dbReference type="ARBA" id="ARBA00022801"/>
    </source>
</evidence>
<dbReference type="GO" id="GO:0004805">
    <property type="term" value="F:trehalose-phosphatase activity"/>
    <property type="evidence" value="ECO:0007669"/>
    <property type="project" value="UniProtKB-EC"/>
</dbReference>
<dbReference type="PANTHER" id="PTHR43768">
    <property type="entry name" value="TREHALOSE 6-PHOSPHATE PHOSPHATASE"/>
    <property type="match status" value="1"/>
</dbReference>
<dbReference type="GO" id="GO:0046872">
    <property type="term" value="F:metal ion binding"/>
    <property type="evidence" value="ECO:0007669"/>
    <property type="project" value="UniProtKB-KW"/>
</dbReference>
<comment type="catalytic activity">
    <reaction evidence="2">
        <text>alpha,alpha-trehalose 6-phosphate + H2O = alpha,alpha-trehalose + phosphate</text>
        <dbReference type="Rhea" id="RHEA:23420"/>
        <dbReference type="ChEBI" id="CHEBI:15377"/>
        <dbReference type="ChEBI" id="CHEBI:16551"/>
        <dbReference type="ChEBI" id="CHEBI:43474"/>
        <dbReference type="ChEBI" id="CHEBI:58429"/>
        <dbReference type="EC" id="3.1.3.12"/>
    </reaction>
</comment>
<dbReference type="CDD" id="cd01627">
    <property type="entry name" value="HAD_TPP"/>
    <property type="match status" value="1"/>
</dbReference>
<protein>
    <recommendedName>
        <fullName evidence="2">Trehalose 6-phosphate phosphatase</fullName>
        <ecNumber evidence="2">3.1.3.12</ecNumber>
    </recommendedName>
</protein>
<evidence type="ECO:0000256" key="2">
    <source>
        <dbReference type="RuleBase" id="RU361117"/>
    </source>
</evidence>
<dbReference type="InterPro" id="IPR003337">
    <property type="entry name" value="Trehalose_PPase"/>
</dbReference>
<evidence type="ECO:0000313" key="3">
    <source>
        <dbReference type="EMBL" id="MBA4613908.1"/>
    </source>
</evidence>
<gene>
    <name evidence="3" type="primary">otsB</name>
    <name evidence="3" type="ORF">H1W37_19800</name>
</gene>
<reference evidence="3 4" key="1">
    <citation type="submission" date="2020-07" db="EMBL/GenBank/DDBJ databases">
        <authorList>
            <person name="Li M."/>
        </authorList>
    </citation>
    <scope>NUCLEOTIDE SEQUENCE [LARGE SCALE GENOMIC DNA]</scope>
    <source>
        <strain evidence="3 4">DSM 23284</strain>
    </source>
</reference>
<comment type="similarity">
    <text evidence="2">Belongs to the trehalose phosphatase family.</text>
</comment>
<comment type="caution">
    <text evidence="3">The sequence shown here is derived from an EMBL/GenBank/DDBJ whole genome shotgun (WGS) entry which is preliminary data.</text>
</comment>
<dbReference type="InterPro" id="IPR044651">
    <property type="entry name" value="OTSB-like"/>
</dbReference>
<reference evidence="3 4" key="2">
    <citation type="submission" date="2020-08" db="EMBL/GenBank/DDBJ databases">
        <title>Stappia taiwanensis sp. nov., isolated from a coastal thermal spring.</title>
        <authorList>
            <person name="Kampfer P."/>
        </authorList>
    </citation>
    <scope>NUCLEOTIDE SEQUENCE [LARGE SCALE GENOMIC DNA]</scope>
    <source>
        <strain evidence="3 4">DSM 23284</strain>
    </source>
</reference>
<proteinExistence type="inferred from homology"/>
<dbReference type="SUPFAM" id="SSF56784">
    <property type="entry name" value="HAD-like"/>
    <property type="match status" value="1"/>
</dbReference>
<dbReference type="EMBL" id="JACEON010000029">
    <property type="protein sequence ID" value="MBA4613908.1"/>
    <property type="molecule type" value="Genomic_DNA"/>
</dbReference>
<keyword evidence="2" id="KW-0460">Magnesium</keyword>
<comment type="function">
    <text evidence="2">Removes the phosphate from trehalose 6-phosphate to produce free trehalose.</text>
</comment>
<evidence type="ECO:0000313" key="4">
    <source>
        <dbReference type="Proteomes" id="UP000559404"/>
    </source>
</evidence>
<keyword evidence="2" id="KW-0479">Metal-binding</keyword>
<dbReference type="PANTHER" id="PTHR43768:SF3">
    <property type="entry name" value="TREHALOSE 6-PHOSPHATE PHOSPHATASE"/>
    <property type="match status" value="1"/>
</dbReference>
<dbReference type="RefSeq" id="WP_181762104.1">
    <property type="nucleotide sequence ID" value="NZ_BMCR01000013.1"/>
</dbReference>
<dbReference type="UniPathway" id="UPA00299"/>
<sequence length="251" mass="27068">MYAPPPASDDLALFLDFDGTLVEIAETPNAIETEAALIASLQHLISRLDGALAIVSGRPIAEIDRYLRPLNLPCAGLHGLEARLFPGDPVERAPVRPELETLKAALAGSGLLGRGVSLEDKGAALAVHFRIAPDCEPLVWQVMSEAICELPDLHLVRGKMVVEAKPAHRDKGWALEAFMERPPFCGRTPVFVGDDITDEDGIRAAEAIGGFGIKVGEGGSLARFRLRNVADVHRWLAQDMPASVHRGKLRP</sequence>
<dbReference type="Gene3D" id="3.30.70.1020">
    <property type="entry name" value="Trehalose-6-phosphate phosphatase related protein, domain 2"/>
    <property type="match status" value="1"/>
</dbReference>
<dbReference type="GO" id="GO:0005992">
    <property type="term" value="P:trehalose biosynthetic process"/>
    <property type="evidence" value="ECO:0007669"/>
    <property type="project" value="UniProtKB-UniPathway"/>
</dbReference>
<dbReference type="Pfam" id="PF02358">
    <property type="entry name" value="Trehalose_PPase"/>
    <property type="match status" value="1"/>
</dbReference>
<accession>A0A838XZF1</accession>
<dbReference type="InterPro" id="IPR036412">
    <property type="entry name" value="HAD-like_sf"/>
</dbReference>
<dbReference type="Gene3D" id="3.40.50.1000">
    <property type="entry name" value="HAD superfamily/HAD-like"/>
    <property type="match status" value="1"/>
</dbReference>
<dbReference type="NCBIfam" id="TIGR00685">
    <property type="entry name" value="T6PP"/>
    <property type="match status" value="1"/>
</dbReference>